<comment type="caution">
    <text evidence="1">The sequence shown here is derived from an EMBL/GenBank/DDBJ whole genome shotgun (WGS) entry which is preliminary data.</text>
</comment>
<organism evidence="1 2">
    <name type="scientific">Alteraurantiacibacter aestuarii</name>
    <dbReference type="NCBI Taxonomy" id="650004"/>
    <lineage>
        <taxon>Bacteria</taxon>
        <taxon>Pseudomonadati</taxon>
        <taxon>Pseudomonadota</taxon>
        <taxon>Alphaproteobacteria</taxon>
        <taxon>Sphingomonadales</taxon>
        <taxon>Erythrobacteraceae</taxon>
        <taxon>Alteraurantiacibacter</taxon>
    </lineage>
</organism>
<dbReference type="Proteomes" id="UP000435243">
    <property type="component" value="Unassembled WGS sequence"/>
</dbReference>
<evidence type="ECO:0008006" key="3">
    <source>
        <dbReference type="Google" id="ProtNLM"/>
    </source>
</evidence>
<accession>A0A844ZM22</accession>
<keyword evidence="2" id="KW-1185">Reference proteome</keyword>
<gene>
    <name evidence="1" type="ORF">GRI32_05035</name>
</gene>
<name>A0A844ZM22_9SPHN</name>
<dbReference type="RefSeq" id="WP_160590056.1">
    <property type="nucleotide sequence ID" value="NZ_BAAAFP010000002.1"/>
</dbReference>
<dbReference type="AlphaFoldDB" id="A0A844ZM22"/>
<reference evidence="1 2" key="1">
    <citation type="submission" date="2019-12" db="EMBL/GenBank/DDBJ databases">
        <title>Genomic-based taxomic classification of the family Erythrobacteraceae.</title>
        <authorList>
            <person name="Xu L."/>
        </authorList>
    </citation>
    <scope>NUCLEOTIDE SEQUENCE [LARGE SCALE GENOMIC DNA]</scope>
    <source>
        <strain evidence="1 2">JCM 16339</strain>
    </source>
</reference>
<dbReference type="OrthoDB" id="5395100at2"/>
<proteinExistence type="predicted"/>
<evidence type="ECO:0000313" key="1">
    <source>
        <dbReference type="EMBL" id="MXO88100.1"/>
    </source>
</evidence>
<protein>
    <recommendedName>
        <fullName evidence="3">Transglycosylase SLT domain-containing protein</fullName>
    </recommendedName>
</protein>
<evidence type="ECO:0000313" key="2">
    <source>
        <dbReference type="Proteomes" id="UP000435243"/>
    </source>
</evidence>
<dbReference type="EMBL" id="WTYY01000002">
    <property type="protein sequence ID" value="MXO88100.1"/>
    <property type="molecule type" value="Genomic_DNA"/>
</dbReference>
<sequence length="211" mass="24330">MANELPISRKQAIKATEWLIEHFRSPMEQAVVGKPYRLKHLCAIACQETAYRWVGWIDHHDPATILARCVFDASGDAPNSSRGVRPVNAAAFRADFGDEFAQLLIDEANKYRRLMNWSARDWLYKGYGIFQYDLQYCYTDPDFFRERKWYDFGNCLAKVTGELDEKLKAQNGDLWEAIRAYNGSGPRARAYRENVKEFTPICAEVTGDDQP</sequence>